<accession>A0A024EFT3</accession>
<dbReference type="GeneID" id="46430182"/>
<evidence type="ECO:0000259" key="1">
    <source>
        <dbReference type="Pfam" id="PF04287"/>
    </source>
</evidence>
<dbReference type="PANTHER" id="PTHR39586:SF1">
    <property type="entry name" value="CYTOPLASMIC PROTEIN"/>
    <property type="match status" value="1"/>
</dbReference>
<dbReference type="InterPro" id="IPR007384">
    <property type="entry name" value="UCP006257"/>
</dbReference>
<proteinExistence type="predicted"/>
<name>A0A024EFT3_9PSED</name>
<gene>
    <name evidence="2" type="ORF">OU5_4397</name>
</gene>
<evidence type="ECO:0000313" key="2">
    <source>
        <dbReference type="EMBL" id="AHZ71476.1"/>
    </source>
</evidence>
<protein>
    <recommendedName>
        <fullName evidence="1">YqcC-like domain-containing protein</fullName>
    </recommendedName>
</protein>
<dbReference type="PIRSF" id="PIRSF006257">
    <property type="entry name" value="UCP006257"/>
    <property type="match status" value="1"/>
</dbReference>
<dbReference type="HOGENOM" id="CLU_130358_0_0_6"/>
<dbReference type="Pfam" id="PF04287">
    <property type="entry name" value="DUF446"/>
    <property type="match status" value="1"/>
</dbReference>
<dbReference type="PANTHER" id="PTHR39586">
    <property type="entry name" value="CYTOPLASMIC PROTEIN-RELATED"/>
    <property type="match status" value="1"/>
</dbReference>
<dbReference type="EMBL" id="CP005960">
    <property type="protein sequence ID" value="AHZ71476.1"/>
    <property type="molecule type" value="Genomic_DNA"/>
</dbReference>
<dbReference type="RefSeq" id="WP_010467628.1">
    <property type="nucleotide sequence ID" value="NZ_CP005960.1"/>
</dbReference>
<dbReference type="OrthoDB" id="8794567at2"/>
<sequence length="111" mass="12858">MDARFPKIAEQLLLIERELRVQGWWDDVSPSAEALSSVEPFSVDTLDFEQWLQWIFLPKMKVILEQDLPLPNASGIQEMAEMVFAARNVQGRDRQLQVLLKEFDLLITASR</sequence>
<dbReference type="Proteomes" id="UP000026913">
    <property type="component" value="Chromosome"/>
</dbReference>
<organism evidence="2 3">
    <name type="scientific">Pseudomonas mandelii JR-1</name>
    <dbReference type="NCBI Taxonomy" id="1147786"/>
    <lineage>
        <taxon>Bacteria</taxon>
        <taxon>Pseudomonadati</taxon>
        <taxon>Pseudomonadota</taxon>
        <taxon>Gammaproteobacteria</taxon>
        <taxon>Pseudomonadales</taxon>
        <taxon>Pseudomonadaceae</taxon>
        <taxon>Pseudomonas</taxon>
    </lineage>
</organism>
<evidence type="ECO:0000313" key="3">
    <source>
        <dbReference type="Proteomes" id="UP000026913"/>
    </source>
</evidence>
<feature type="domain" description="YqcC-like" evidence="1">
    <location>
        <begin position="8"/>
        <end position="105"/>
    </location>
</feature>
<dbReference type="SUPFAM" id="SSF158452">
    <property type="entry name" value="YqcC-like"/>
    <property type="match status" value="1"/>
</dbReference>
<dbReference type="KEGG" id="pman:OU5_4397"/>
<dbReference type="InterPro" id="IPR023376">
    <property type="entry name" value="YqcC-like_dom"/>
</dbReference>
<dbReference type="GO" id="GO:0044010">
    <property type="term" value="P:single-species biofilm formation"/>
    <property type="evidence" value="ECO:0007669"/>
    <property type="project" value="TreeGrafter"/>
</dbReference>
<dbReference type="InterPro" id="IPR036814">
    <property type="entry name" value="YqcC-like_sf"/>
</dbReference>
<dbReference type="Gene3D" id="1.20.1440.40">
    <property type="entry name" value="YqcC-like"/>
    <property type="match status" value="1"/>
</dbReference>
<dbReference type="AlphaFoldDB" id="A0A024EFT3"/>
<reference evidence="2 3" key="1">
    <citation type="journal article" date="2012" name="J. Bacteriol.">
        <title>Genome sequence of cold-adapted Pseudomonas mandelii strain JR-1.</title>
        <authorList>
            <person name="Jang S.H."/>
            <person name="Kim J."/>
            <person name="Kim J."/>
            <person name="Hong S."/>
            <person name="Lee C."/>
        </authorList>
    </citation>
    <scope>NUCLEOTIDE SEQUENCE [LARGE SCALE GENOMIC DNA]</scope>
    <source>
        <strain evidence="2 3">JR-1</strain>
    </source>
</reference>